<proteinExistence type="predicted"/>
<accession>A0ABU5DXR4</accession>
<evidence type="ECO:0000313" key="2">
    <source>
        <dbReference type="EMBL" id="MDY0871729.1"/>
    </source>
</evidence>
<dbReference type="EMBL" id="JAXCLX010000001">
    <property type="protein sequence ID" value="MDY0871729.1"/>
    <property type="molecule type" value="Genomic_DNA"/>
</dbReference>
<keyword evidence="3" id="KW-1185">Reference proteome</keyword>
<dbReference type="Proteomes" id="UP001271769">
    <property type="component" value="Unassembled WGS sequence"/>
</dbReference>
<reference evidence="2 3" key="1">
    <citation type="journal article" date="2013" name="Antonie Van Leeuwenhoek">
        <title>Dongia rigui sp. nov., isolated from freshwater of a large wetland in Korea.</title>
        <authorList>
            <person name="Baik K.S."/>
            <person name="Hwang Y.M."/>
            <person name="Choi J.S."/>
            <person name="Kwon J."/>
            <person name="Seong C.N."/>
        </authorList>
    </citation>
    <scope>NUCLEOTIDE SEQUENCE [LARGE SCALE GENOMIC DNA]</scope>
    <source>
        <strain evidence="2 3">04SU4-P</strain>
    </source>
</reference>
<name>A0ABU5DXR4_9PROT</name>
<keyword evidence="1" id="KW-0732">Signal</keyword>
<organism evidence="2 3">
    <name type="scientific">Dongia rigui</name>
    <dbReference type="NCBI Taxonomy" id="940149"/>
    <lineage>
        <taxon>Bacteria</taxon>
        <taxon>Pseudomonadati</taxon>
        <taxon>Pseudomonadota</taxon>
        <taxon>Alphaproteobacteria</taxon>
        <taxon>Rhodospirillales</taxon>
        <taxon>Dongiaceae</taxon>
        <taxon>Dongia</taxon>
    </lineage>
</organism>
<gene>
    <name evidence="2" type="ORF">SMD31_07335</name>
</gene>
<sequence length="300" mass="33102">MRKLILAAALLLPLPAFADPLVQESAPSTISVDRQGENFRVVNDSRRYQTNILASVQAKNLLLYQLLEIEQHQVSTEGPQTEQSFEESTAKVTVYPLTEKGKGAAAFTIEGKADAVTAMGNYLTLTRYGCCVEMPTYAVYSLESGKYLFNATGEGQSGQWTTMGAQGGWAFERIFAIHARITAADDDLFGDEKNGAVILTYAKENEPLQRVMLIASADDMAHDQPLEWMPKIDLVSAAYPKGIDRIFIDRFDKPENLFTDATLRLTLDEGTVVEIPLVADKLDLKAAKLPQGYSLKEIKL</sequence>
<feature type="chain" id="PRO_5046118840" evidence="1">
    <location>
        <begin position="19"/>
        <end position="300"/>
    </location>
</feature>
<comment type="caution">
    <text evidence="2">The sequence shown here is derived from an EMBL/GenBank/DDBJ whole genome shotgun (WGS) entry which is preliminary data.</text>
</comment>
<evidence type="ECO:0000313" key="3">
    <source>
        <dbReference type="Proteomes" id="UP001271769"/>
    </source>
</evidence>
<protein>
    <submittedName>
        <fullName evidence="2">Uncharacterized protein</fullName>
    </submittedName>
</protein>
<evidence type="ECO:0000256" key="1">
    <source>
        <dbReference type="SAM" id="SignalP"/>
    </source>
</evidence>
<feature type="signal peptide" evidence="1">
    <location>
        <begin position="1"/>
        <end position="18"/>
    </location>
</feature>
<dbReference type="RefSeq" id="WP_320500156.1">
    <property type="nucleotide sequence ID" value="NZ_JAXCLX010000001.1"/>
</dbReference>